<evidence type="ECO:0000256" key="1">
    <source>
        <dbReference type="ARBA" id="ARBA00022793"/>
    </source>
</evidence>
<proteinExistence type="inferred from homology"/>
<comment type="function">
    <text evidence="4">Catalyzes two steps in the biosynthesis of coenzyme A. In the first step cysteine is conjugated to 4'-phosphopantothenate to form 4-phosphopantothenoylcysteine, in the latter compound is decarboxylated to form 4'-phosphopantotheine.</text>
</comment>
<protein>
    <recommendedName>
        <fullName evidence="3">Coenzyme A biosynthesis bifunctional protein CoaBC</fullName>
    </recommendedName>
    <alternativeName>
        <fullName evidence="3">DNA/pantothenate metabolism flavoprotein</fullName>
    </alternativeName>
    <alternativeName>
        <fullName evidence="3">Phosphopantothenoylcysteine synthetase/decarboxylase</fullName>
        <shortName evidence="3">PPCS-PPCDC</shortName>
    </alternativeName>
    <domain>
        <recommendedName>
            <fullName evidence="3">Phosphopantothenoylcysteine decarboxylase</fullName>
            <shortName evidence="3">PPC decarboxylase</shortName>
            <shortName evidence="3">PPC-DC</shortName>
            <ecNumber evidence="3">4.1.1.36</ecNumber>
        </recommendedName>
        <alternativeName>
            <fullName evidence="3">CoaC</fullName>
        </alternativeName>
    </domain>
    <domain>
        <recommendedName>
            <fullName evidence="3">Phosphopantothenate--cysteine ligase</fullName>
            <ecNumber evidence="3">6.3.2.5</ecNumber>
        </recommendedName>
        <alternativeName>
            <fullName evidence="3">CoaB</fullName>
        </alternativeName>
        <alternativeName>
            <fullName evidence="3">Phosphopantothenoylcysteine synthetase</fullName>
            <shortName evidence="3">PPC synthetase</shortName>
            <shortName evidence="3">PPC-S</shortName>
        </alternativeName>
    </domain>
</protein>
<dbReference type="EC" id="6.3.2.5" evidence="3"/>
<dbReference type="InterPro" id="IPR035929">
    <property type="entry name" value="CoaB-like_sf"/>
</dbReference>
<comment type="cofactor">
    <cofactor evidence="3">
        <name>Mg(2+)</name>
        <dbReference type="ChEBI" id="CHEBI:18420"/>
    </cofactor>
</comment>
<evidence type="ECO:0000259" key="6">
    <source>
        <dbReference type="Pfam" id="PF04127"/>
    </source>
</evidence>
<keyword evidence="1 3" id="KW-0210">Decarboxylase</keyword>
<dbReference type="HAMAP" id="MF_02225">
    <property type="entry name" value="CoaBC"/>
    <property type="match status" value="1"/>
</dbReference>
<comment type="caution">
    <text evidence="7">The sequence shown here is derived from an EMBL/GenBank/DDBJ whole genome shotgun (WGS) entry which is preliminary data.</text>
</comment>
<dbReference type="InterPro" id="IPR003382">
    <property type="entry name" value="Flavoprotein"/>
</dbReference>
<evidence type="ECO:0000256" key="2">
    <source>
        <dbReference type="ARBA" id="ARBA00023239"/>
    </source>
</evidence>
<name>A0A9D1H2T5_9FIRM</name>
<evidence type="ECO:0000256" key="4">
    <source>
        <dbReference type="RuleBase" id="RU364078"/>
    </source>
</evidence>
<keyword evidence="3 4" id="KW-0288">FMN</keyword>
<comment type="similarity">
    <text evidence="3 4">In the C-terminal section; belongs to the PPC synthetase family.</text>
</comment>
<feature type="binding site" evidence="3">
    <location>
        <position position="288"/>
    </location>
    <ligand>
        <name>CTP</name>
        <dbReference type="ChEBI" id="CHEBI:37563"/>
    </ligand>
</feature>
<feature type="domain" description="Flavoprotein" evidence="5">
    <location>
        <begin position="5"/>
        <end position="171"/>
    </location>
</feature>
<comment type="pathway">
    <text evidence="3 4">Cofactor biosynthesis; coenzyme A biosynthesis; CoA from (R)-pantothenate: step 2/5.</text>
</comment>
<comment type="caution">
    <text evidence="3">Lacks conserved residue(s) required for the propagation of feature annotation.</text>
</comment>
<dbReference type="Gene3D" id="3.40.50.1950">
    <property type="entry name" value="Flavin prenyltransferase-like"/>
    <property type="match status" value="1"/>
</dbReference>
<dbReference type="NCBIfam" id="TIGR00521">
    <property type="entry name" value="coaBC_dfp"/>
    <property type="match status" value="1"/>
</dbReference>
<dbReference type="Gene3D" id="3.40.50.10300">
    <property type="entry name" value="CoaB-like"/>
    <property type="match status" value="1"/>
</dbReference>
<feature type="binding site" evidence="3">
    <location>
        <position position="337"/>
    </location>
    <ligand>
        <name>CTP</name>
        <dbReference type="ChEBI" id="CHEBI:37563"/>
    </ligand>
</feature>
<dbReference type="SUPFAM" id="SSF52507">
    <property type="entry name" value="Homo-oligomeric flavin-containing Cys decarboxylases, HFCD"/>
    <property type="match status" value="1"/>
</dbReference>
<dbReference type="GO" id="GO:0010181">
    <property type="term" value="F:FMN binding"/>
    <property type="evidence" value="ECO:0007669"/>
    <property type="project" value="UniProtKB-UniRule"/>
</dbReference>
<dbReference type="SUPFAM" id="SSF102645">
    <property type="entry name" value="CoaB-like"/>
    <property type="match status" value="1"/>
</dbReference>
<keyword evidence="3 4" id="KW-0285">Flavoprotein</keyword>
<keyword evidence="3" id="KW-0511">Multifunctional enzyme</keyword>
<evidence type="ECO:0000313" key="7">
    <source>
        <dbReference type="EMBL" id="HIT84801.1"/>
    </source>
</evidence>
<dbReference type="GO" id="GO:0015941">
    <property type="term" value="P:pantothenate catabolic process"/>
    <property type="evidence" value="ECO:0007669"/>
    <property type="project" value="InterPro"/>
</dbReference>
<reference evidence="7" key="1">
    <citation type="submission" date="2020-10" db="EMBL/GenBank/DDBJ databases">
        <authorList>
            <person name="Gilroy R."/>
        </authorList>
    </citation>
    <scope>NUCLEOTIDE SEQUENCE</scope>
    <source>
        <strain evidence="7">CHK181-108</strain>
    </source>
</reference>
<keyword evidence="3" id="KW-0460">Magnesium</keyword>
<dbReference type="Pfam" id="PF04127">
    <property type="entry name" value="DFP"/>
    <property type="match status" value="1"/>
</dbReference>
<dbReference type="InterPro" id="IPR005252">
    <property type="entry name" value="CoaBC"/>
</dbReference>
<dbReference type="GO" id="GO:0046872">
    <property type="term" value="F:metal ion binding"/>
    <property type="evidence" value="ECO:0007669"/>
    <property type="project" value="UniProtKB-KW"/>
</dbReference>
<dbReference type="GO" id="GO:0004633">
    <property type="term" value="F:phosphopantothenoylcysteine decarboxylase activity"/>
    <property type="evidence" value="ECO:0007669"/>
    <property type="project" value="UniProtKB-UniRule"/>
</dbReference>
<dbReference type="GO" id="GO:0071513">
    <property type="term" value="C:phosphopantothenoylcysteine decarboxylase complex"/>
    <property type="evidence" value="ECO:0007669"/>
    <property type="project" value="TreeGrafter"/>
</dbReference>
<dbReference type="PANTHER" id="PTHR14359:SF6">
    <property type="entry name" value="PHOSPHOPANTOTHENOYLCYSTEINE DECARBOXYLASE"/>
    <property type="match status" value="1"/>
</dbReference>
<organism evidence="7 8">
    <name type="scientific">Candidatus Ornithomonoglobus intestinigallinarum</name>
    <dbReference type="NCBI Taxonomy" id="2840894"/>
    <lineage>
        <taxon>Bacteria</taxon>
        <taxon>Bacillati</taxon>
        <taxon>Bacillota</taxon>
        <taxon>Clostridia</taxon>
        <taxon>Candidatus Ornithomonoglobus</taxon>
    </lineage>
</organism>
<comment type="function">
    <text evidence="3">Catalyzes two sequential steps in the biosynthesis of coenzyme A. In the first step cysteine is conjugated to 4'-phosphopantothenate to form 4-phosphopantothenoylcysteine. In the second step the latter compound is decarboxylated to form 4'-phosphopantotheine.</text>
</comment>
<gene>
    <name evidence="3 7" type="primary">coaBC</name>
    <name evidence="7" type="ORF">IAA60_02720</name>
</gene>
<evidence type="ECO:0000313" key="8">
    <source>
        <dbReference type="Proteomes" id="UP000824165"/>
    </source>
</evidence>
<feature type="region of interest" description="Phosphopantothenoylcysteine decarboxylase" evidence="3">
    <location>
        <begin position="1"/>
        <end position="189"/>
    </location>
</feature>
<feature type="region of interest" description="Phosphopantothenate--cysteine ligase" evidence="3">
    <location>
        <begin position="190"/>
        <end position="401"/>
    </location>
</feature>
<dbReference type="InterPro" id="IPR007085">
    <property type="entry name" value="DNA/pantothenate-metab_flavo_C"/>
</dbReference>
<comment type="catalytic activity">
    <reaction evidence="3 4">
        <text>(R)-4'-phosphopantothenate + L-cysteine + CTP = N-[(R)-4-phosphopantothenoyl]-L-cysteine + CMP + diphosphate + H(+)</text>
        <dbReference type="Rhea" id="RHEA:19397"/>
        <dbReference type="ChEBI" id="CHEBI:10986"/>
        <dbReference type="ChEBI" id="CHEBI:15378"/>
        <dbReference type="ChEBI" id="CHEBI:33019"/>
        <dbReference type="ChEBI" id="CHEBI:35235"/>
        <dbReference type="ChEBI" id="CHEBI:37563"/>
        <dbReference type="ChEBI" id="CHEBI:59458"/>
        <dbReference type="ChEBI" id="CHEBI:60377"/>
        <dbReference type="EC" id="6.3.2.5"/>
    </reaction>
</comment>
<comment type="catalytic activity">
    <reaction evidence="3 4">
        <text>N-[(R)-4-phosphopantothenoyl]-L-cysteine + H(+) = (R)-4'-phosphopantetheine + CO2</text>
        <dbReference type="Rhea" id="RHEA:16793"/>
        <dbReference type="ChEBI" id="CHEBI:15378"/>
        <dbReference type="ChEBI" id="CHEBI:16526"/>
        <dbReference type="ChEBI" id="CHEBI:59458"/>
        <dbReference type="ChEBI" id="CHEBI:61723"/>
        <dbReference type="EC" id="4.1.1.36"/>
    </reaction>
</comment>
<feature type="binding site" evidence="3">
    <location>
        <position position="278"/>
    </location>
    <ligand>
        <name>CTP</name>
        <dbReference type="ChEBI" id="CHEBI:37563"/>
    </ligand>
</feature>
<dbReference type="GO" id="GO:0015937">
    <property type="term" value="P:coenzyme A biosynthetic process"/>
    <property type="evidence" value="ECO:0007669"/>
    <property type="project" value="UniProtKB-UniRule"/>
</dbReference>
<evidence type="ECO:0000256" key="3">
    <source>
        <dbReference type="HAMAP-Rule" id="MF_02225"/>
    </source>
</evidence>
<keyword evidence="2 3" id="KW-0456">Lyase</keyword>
<reference evidence="7" key="2">
    <citation type="journal article" date="2021" name="PeerJ">
        <title>Extensive microbial diversity within the chicken gut microbiome revealed by metagenomics and culture.</title>
        <authorList>
            <person name="Gilroy R."/>
            <person name="Ravi A."/>
            <person name="Getino M."/>
            <person name="Pursley I."/>
            <person name="Horton D.L."/>
            <person name="Alikhan N.F."/>
            <person name="Baker D."/>
            <person name="Gharbi K."/>
            <person name="Hall N."/>
            <person name="Watson M."/>
            <person name="Adriaenssens E.M."/>
            <person name="Foster-Nyarko E."/>
            <person name="Jarju S."/>
            <person name="Secka A."/>
            <person name="Antonio M."/>
            <person name="Oren A."/>
            <person name="Chaudhuri R.R."/>
            <person name="La Ragione R."/>
            <person name="Hildebrand F."/>
            <person name="Pallen M.J."/>
        </authorList>
    </citation>
    <scope>NUCLEOTIDE SEQUENCE</scope>
    <source>
        <strain evidence="7">CHK181-108</strain>
    </source>
</reference>
<comment type="pathway">
    <text evidence="3 4">Cofactor biosynthesis; coenzyme A biosynthesis; CoA from (R)-pantothenate: step 3/5.</text>
</comment>
<sequence>MLKGKTVVLGVTGSIAAYKIPNLARMLIKSGADVHVLMTKNAENFINPITFETLTKHKCLIDTFDRNFEYSVEHVALAKAADIVMIAPASANVIGKIACGIADDMLTTTVMACPCKKIISPAMNHNMFHNPIVQDNIKRLKSFGYEIVEPDTGMLANGDTGDGRMPDEETLFWYILKHIAMPHDLDGRKVLVTAGATREAIDPVRFITNHSTGKMGAAVAKNAMLRGADVTLVAGAVETELPPFVRVIRTESAADMADAVFEAAKESDIIIKAAAVADYRPKSVSDEKIKKQGDGMTIELERTTDILAQLGKNRRAGQLICGFSMETENVLENSRKKLAGKNIDLIAANSIKEEGAGFGVDTNVITLISADREIRLPKMSKDDAAGRIIDRLLEMEKECMV</sequence>
<feature type="binding site" evidence="3">
    <location>
        <position position="341"/>
    </location>
    <ligand>
        <name>CTP</name>
        <dbReference type="ChEBI" id="CHEBI:37563"/>
    </ligand>
</feature>
<feature type="binding site" evidence="3">
    <location>
        <position position="323"/>
    </location>
    <ligand>
        <name>CTP</name>
        <dbReference type="ChEBI" id="CHEBI:37563"/>
    </ligand>
</feature>
<comment type="similarity">
    <text evidence="3 4">In the N-terminal section; belongs to the HFCD (homo-oligomeric flavin containing Cys decarboxylase) superfamily.</text>
</comment>
<accession>A0A9D1H2T5</accession>
<comment type="cofactor">
    <cofactor evidence="3">
        <name>FMN</name>
        <dbReference type="ChEBI" id="CHEBI:58210"/>
    </cofactor>
    <text evidence="3">Binds 1 FMN per subunit.</text>
</comment>
<keyword evidence="3 4" id="KW-0436">Ligase</keyword>
<dbReference type="InterPro" id="IPR036551">
    <property type="entry name" value="Flavin_trans-like"/>
</dbReference>
<dbReference type="Pfam" id="PF02441">
    <property type="entry name" value="Flavoprotein"/>
    <property type="match status" value="1"/>
</dbReference>
<dbReference type="EMBL" id="DVLU01000024">
    <property type="protein sequence ID" value="HIT84801.1"/>
    <property type="molecule type" value="Genomic_DNA"/>
</dbReference>
<dbReference type="Proteomes" id="UP000824165">
    <property type="component" value="Unassembled WGS sequence"/>
</dbReference>
<dbReference type="EC" id="4.1.1.36" evidence="3"/>
<dbReference type="GO" id="GO:0004632">
    <property type="term" value="F:phosphopantothenate--cysteine ligase activity"/>
    <property type="evidence" value="ECO:0007669"/>
    <property type="project" value="UniProtKB-UniRule"/>
</dbReference>
<dbReference type="AlphaFoldDB" id="A0A9D1H2T5"/>
<evidence type="ECO:0000259" key="5">
    <source>
        <dbReference type="Pfam" id="PF02441"/>
    </source>
</evidence>
<feature type="domain" description="DNA/pantothenate metabolism flavoprotein C-terminal" evidence="6">
    <location>
        <begin position="185"/>
        <end position="394"/>
    </location>
</feature>
<keyword evidence="3" id="KW-0479">Metal-binding</keyword>
<dbReference type="PANTHER" id="PTHR14359">
    <property type="entry name" value="HOMO-OLIGOMERIC FLAVIN CONTAINING CYS DECARBOXYLASE FAMILY"/>
    <property type="match status" value="1"/>
</dbReference>